<dbReference type="Gene3D" id="3.30.420.40">
    <property type="match status" value="2"/>
</dbReference>
<protein>
    <submittedName>
        <fullName evidence="2">ROK family protein</fullName>
    </submittedName>
</protein>
<evidence type="ECO:0000313" key="3">
    <source>
        <dbReference type="Proteomes" id="UP001332192"/>
    </source>
</evidence>
<evidence type="ECO:0000313" key="2">
    <source>
        <dbReference type="EMBL" id="WRP16757.1"/>
    </source>
</evidence>
<dbReference type="InterPro" id="IPR000600">
    <property type="entry name" value="ROK"/>
</dbReference>
<accession>A0ABZ1BVF7</accession>
<keyword evidence="3" id="KW-1185">Reference proteome</keyword>
<dbReference type="Proteomes" id="UP001332192">
    <property type="component" value="Chromosome"/>
</dbReference>
<comment type="similarity">
    <text evidence="1">Belongs to the ROK (NagC/XylR) family.</text>
</comment>
<dbReference type="PANTHER" id="PTHR18964:SF149">
    <property type="entry name" value="BIFUNCTIONAL UDP-N-ACETYLGLUCOSAMINE 2-EPIMERASE_N-ACETYLMANNOSAMINE KINASE"/>
    <property type="match status" value="1"/>
</dbReference>
<dbReference type="InterPro" id="IPR043129">
    <property type="entry name" value="ATPase_NBD"/>
</dbReference>
<sequence>MPAQDKPTSVIAVDVGGTQLRAARVTRDGRVVERAALPVSAPDDGAALTRQLLDLVRPLLVPDAGAVGVGLPAVIDRMSGRVEWAPHLPGWNGTPLARALAEELEMPVVLEYDGHAAALGEHWAGAGRGVEDMVCLVVGTGVGGGIIAGGRLIRGHTNLAGATGWMGVPTRVDVRDPELSGMGVLEGLIAGPGIERAAARRIGRPVPSKEVFDKAAAGDPDCGAIVRDALEHLSWGLVNVVSMLDPALVLLGGSVGLRLGAYAADLEATVRKFAQPWSARRVRIAPAGLGGDAGLLGAARSALDYLETRR</sequence>
<dbReference type="Pfam" id="PF00480">
    <property type="entry name" value="ROK"/>
    <property type="match status" value="1"/>
</dbReference>
<proteinExistence type="inferred from homology"/>
<dbReference type="RefSeq" id="WP_324716029.1">
    <property type="nucleotide sequence ID" value="NZ_CP141615.1"/>
</dbReference>
<reference evidence="2 3" key="1">
    <citation type="journal article" date="2024" name="Front. Microbiol.">
        <title>Novel thermophilic genera Geochorda gen. nov. and Carboxydochorda gen. nov. from the deep terrestrial subsurface reveal the ecophysiological diversity in the class Limnochordia.</title>
        <authorList>
            <person name="Karnachuk O.V."/>
            <person name="Lukina A.P."/>
            <person name="Avakyan M.R."/>
            <person name="Kadnikov V.V."/>
            <person name="Begmatov S."/>
            <person name="Beletsky A.V."/>
            <person name="Vlasova K.G."/>
            <person name="Novikov A.A."/>
            <person name="Shcherbakova V.A."/>
            <person name="Mardanov A.V."/>
            <person name="Ravin N.V."/>
        </authorList>
    </citation>
    <scope>NUCLEOTIDE SEQUENCE [LARGE SCALE GENOMIC DNA]</scope>
    <source>
        <strain evidence="2 3">L945</strain>
    </source>
</reference>
<evidence type="ECO:0000256" key="1">
    <source>
        <dbReference type="ARBA" id="ARBA00006479"/>
    </source>
</evidence>
<organism evidence="2 3">
    <name type="scientific">Carboxydichorda subterranea</name>
    <dbReference type="NCBI Taxonomy" id="3109565"/>
    <lineage>
        <taxon>Bacteria</taxon>
        <taxon>Bacillati</taxon>
        <taxon>Bacillota</taxon>
        <taxon>Limnochordia</taxon>
        <taxon>Limnochordales</taxon>
        <taxon>Geochordaceae</taxon>
        <taxon>Carboxydichorda</taxon>
    </lineage>
</organism>
<gene>
    <name evidence="2" type="ORF">U7230_11780</name>
</gene>
<dbReference type="EMBL" id="CP141615">
    <property type="protein sequence ID" value="WRP16757.1"/>
    <property type="molecule type" value="Genomic_DNA"/>
</dbReference>
<dbReference type="SUPFAM" id="SSF53067">
    <property type="entry name" value="Actin-like ATPase domain"/>
    <property type="match status" value="1"/>
</dbReference>
<dbReference type="PANTHER" id="PTHR18964">
    <property type="entry name" value="ROK (REPRESSOR, ORF, KINASE) FAMILY"/>
    <property type="match status" value="1"/>
</dbReference>
<name>A0ABZ1BVF7_9FIRM</name>